<organism evidence="2 3">
    <name type="scientific">Saccharata proteae CBS 121410</name>
    <dbReference type="NCBI Taxonomy" id="1314787"/>
    <lineage>
        <taxon>Eukaryota</taxon>
        <taxon>Fungi</taxon>
        <taxon>Dikarya</taxon>
        <taxon>Ascomycota</taxon>
        <taxon>Pezizomycotina</taxon>
        <taxon>Dothideomycetes</taxon>
        <taxon>Dothideomycetes incertae sedis</taxon>
        <taxon>Botryosphaeriales</taxon>
        <taxon>Saccharataceae</taxon>
        <taxon>Saccharata</taxon>
    </lineage>
</organism>
<keyword evidence="2" id="KW-0808">Transferase</keyword>
<dbReference type="OrthoDB" id="2013972at2759"/>
<reference evidence="2" key="1">
    <citation type="journal article" date="2020" name="Stud. Mycol.">
        <title>101 Dothideomycetes genomes: a test case for predicting lifestyles and emergence of pathogens.</title>
        <authorList>
            <person name="Haridas S."/>
            <person name="Albert R."/>
            <person name="Binder M."/>
            <person name="Bloem J."/>
            <person name="Labutti K."/>
            <person name="Salamov A."/>
            <person name="Andreopoulos B."/>
            <person name="Baker S."/>
            <person name="Barry K."/>
            <person name="Bills G."/>
            <person name="Bluhm B."/>
            <person name="Cannon C."/>
            <person name="Castanera R."/>
            <person name="Culley D."/>
            <person name="Daum C."/>
            <person name="Ezra D."/>
            <person name="Gonzalez J."/>
            <person name="Henrissat B."/>
            <person name="Kuo A."/>
            <person name="Liang C."/>
            <person name="Lipzen A."/>
            <person name="Lutzoni F."/>
            <person name="Magnuson J."/>
            <person name="Mondo S."/>
            <person name="Nolan M."/>
            <person name="Ohm R."/>
            <person name="Pangilinan J."/>
            <person name="Park H.-J."/>
            <person name="Ramirez L."/>
            <person name="Alfaro M."/>
            <person name="Sun H."/>
            <person name="Tritt A."/>
            <person name="Yoshinaga Y."/>
            <person name="Zwiers L.-H."/>
            <person name="Turgeon B."/>
            <person name="Goodwin S."/>
            <person name="Spatafora J."/>
            <person name="Crous P."/>
            <person name="Grigoriev I."/>
        </authorList>
    </citation>
    <scope>NUCLEOTIDE SEQUENCE</scope>
    <source>
        <strain evidence="2">CBS 121410</strain>
    </source>
</reference>
<comment type="caution">
    <text evidence="2">The sequence shown here is derived from an EMBL/GenBank/DDBJ whole genome shotgun (WGS) entry which is preliminary data.</text>
</comment>
<dbReference type="InterPro" id="IPR029063">
    <property type="entry name" value="SAM-dependent_MTases_sf"/>
</dbReference>
<dbReference type="PANTHER" id="PTHR43591">
    <property type="entry name" value="METHYLTRANSFERASE"/>
    <property type="match status" value="1"/>
</dbReference>
<proteinExistence type="predicted"/>
<dbReference type="GO" id="GO:0008168">
    <property type="term" value="F:methyltransferase activity"/>
    <property type="evidence" value="ECO:0007669"/>
    <property type="project" value="UniProtKB-KW"/>
</dbReference>
<dbReference type="AlphaFoldDB" id="A0A9P4LYZ9"/>
<sequence>STRSLRSTDLTHIAENGRTYPNDTYFMPCDNLEQTRLEIMHRVFLTALNGALTTAPIGPGIKRMLDVGTGPGEWASQMAEQYPDAEVVAVDLAKYPPDHDSLADAPSPSPYLSPGHSDAPSNTPPTSSWAFSTPFDLIHIRYMKGAFTSWDAVYAECHAALLPGGILEVIDLTLDTATISPTSSLHALITAVHRAALRSGRPLTLAHLSRHRFEAAGFVDVQRRVEELPMGTWREGERERVLGKMWLVACVEGVEAVALRLLTRWAGWGVDEVRLCCARAREELL</sequence>
<dbReference type="Pfam" id="PF13489">
    <property type="entry name" value="Methyltransf_23"/>
    <property type="match status" value="1"/>
</dbReference>
<gene>
    <name evidence="2" type="ORF">K490DRAFT_2681</name>
</gene>
<dbReference type="GO" id="GO:0032259">
    <property type="term" value="P:methylation"/>
    <property type="evidence" value="ECO:0007669"/>
    <property type="project" value="UniProtKB-KW"/>
</dbReference>
<protein>
    <submittedName>
        <fullName evidence="2">S-adenosyl-L-methionine-dependent methyltransferase</fullName>
    </submittedName>
</protein>
<keyword evidence="3" id="KW-1185">Reference proteome</keyword>
<dbReference type="CDD" id="cd02440">
    <property type="entry name" value="AdoMet_MTases"/>
    <property type="match status" value="1"/>
</dbReference>
<name>A0A9P4LYZ9_9PEZI</name>
<keyword evidence="2" id="KW-0489">Methyltransferase</keyword>
<feature type="non-terminal residue" evidence="2">
    <location>
        <position position="1"/>
    </location>
</feature>
<evidence type="ECO:0000313" key="3">
    <source>
        <dbReference type="Proteomes" id="UP000799776"/>
    </source>
</evidence>
<feature type="non-terminal residue" evidence="2">
    <location>
        <position position="285"/>
    </location>
</feature>
<feature type="region of interest" description="Disordered" evidence="1">
    <location>
        <begin position="99"/>
        <end position="125"/>
    </location>
</feature>
<dbReference type="Proteomes" id="UP000799776">
    <property type="component" value="Unassembled WGS sequence"/>
</dbReference>
<evidence type="ECO:0000256" key="1">
    <source>
        <dbReference type="SAM" id="MobiDB-lite"/>
    </source>
</evidence>
<dbReference type="EMBL" id="ML978719">
    <property type="protein sequence ID" value="KAF2087601.1"/>
    <property type="molecule type" value="Genomic_DNA"/>
</dbReference>
<accession>A0A9P4LYZ9</accession>
<evidence type="ECO:0000313" key="2">
    <source>
        <dbReference type="EMBL" id="KAF2087601.1"/>
    </source>
</evidence>
<dbReference type="PANTHER" id="PTHR43591:SF105">
    <property type="entry name" value="METHYLTRANSFERASE DOMAIN-CONTAINING PROTEIN-RELATED"/>
    <property type="match status" value="1"/>
</dbReference>
<dbReference type="Gene3D" id="3.40.50.150">
    <property type="entry name" value="Vaccinia Virus protein VP39"/>
    <property type="match status" value="1"/>
</dbReference>
<dbReference type="SUPFAM" id="SSF53335">
    <property type="entry name" value="S-adenosyl-L-methionine-dependent methyltransferases"/>
    <property type="match status" value="1"/>
</dbReference>